<evidence type="ECO:0000313" key="10">
    <source>
        <dbReference type="EMBL" id="AXC11912.1"/>
    </source>
</evidence>
<feature type="transmembrane region" description="Helical" evidence="8">
    <location>
        <begin position="101"/>
        <end position="129"/>
    </location>
</feature>
<evidence type="ECO:0000256" key="4">
    <source>
        <dbReference type="ARBA" id="ARBA00022475"/>
    </source>
</evidence>
<evidence type="ECO:0000256" key="3">
    <source>
        <dbReference type="ARBA" id="ARBA00022448"/>
    </source>
</evidence>
<evidence type="ECO:0000256" key="1">
    <source>
        <dbReference type="ARBA" id="ARBA00004651"/>
    </source>
</evidence>
<dbReference type="RefSeq" id="WP_114207270.1">
    <property type="nucleotide sequence ID" value="NZ_CP030840.1"/>
</dbReference>
<evidence type="ECO:0000256" key="5">
    <source>
        <dbReference type="ARBA" id="ARBA00022692"/>
    </source>
</evidence>
<keyword evidence="4" id="KW-1003">Cell membrane</keyword>
<proteinExistence type="inferred from homology"/>
<keyword evidence="6 8" id="KW-1133">Transmembrane helix</keyword>
<comment type="similarity">
    <text evidence="2">Belongs to the CitM (TC 2.A.11) transporter family.</text>
</comment>
<keyword evidence="11" id="KW-1185">Reference proteome</keyword>
<evidence type="ECO:0000256" key="2">
    <source>
        <dbReference type="ARBA" id="ARBA00009843"/>
    </source>
</evidence>
<keyword evidence="5 8" id="KW-0812">Transmembrane</keyword>
<dbReference type="EMBL" id="CP030840">
    <property type="protein sequence ID" value="AXC11912.1"/>
    <property type="molecule type" value="Genomic_DNA"/>
</dbReference>
<dbReference type="Pfam" id="PF03600">
    <property type="entry name" value="CitMHS"/>
    <property type="match status" value="1"/>
</dbReference>
<dbReference type="GO" id="GO:0015105">
    <property type="term" value="F:arsenite transmembrane transporter activity"/>
    <property type="evidence" value="ECO:0007669"/>
    <property type="project" value="InterPro"/>
</dbReference>
<dbReference type="CDD" id="cd01118">
    <property type="entry name" value="ArsB_permease"/>
    <property type="match status" value="1"/>
</dbReference>
<feature type="transmembrane region" description="Helical" evidence="8">
    <location>
        <begin position="277"/>
        <end position="295"/>
    </location>
</feature>
<feature type="transmembrane region" description="Helical" evidence="8">
    <location>
        <begin position="405"/>
        <end position="431"/>
    </location>
</feature>
<dbReference type="InterPro" id="IPR000802">
    <property type="entry name" value="Arsenical_pump_ArsB"/>
</dbReference>
<organism evidence="10 11">
    <name type="scientific">Acidisarcina polymorpha</name>
    <dbReference type="NCBI Taxonomy" id="2211140"/>
    <lineage>
        <taxon>Bacteria</taxon>
        <taxon>Pseudomonadati</taxon>
        <taxon>Acidobacteriota</taxon>
        <taxon>Terriglobia</taxon>
        <taxon>Terriglobales</taxon>
        <taxon>Acidobacteriaceae</taxon>
        <taxon>Acidisarcina</taxon>
    </lineage>
</organism>
<name>A0A2Z5FYM5_9BACT</name>
<evidence type="ECO:0000313" key="11">
    <source>
        <dbReference type="Proteomes" id="UP000253606"/>
    </source>
</evidence>
<feature type="transmembrane region" description="Helical" evidence="8">
    <location>
        <begin position="141"/>
        <end position="160"/>
    </location>
</feature>
<evidence type="ECO:0000256" key="6">
    <source>
        <dbReference type="ARBA" id="ARBA00022989"/>
    </source>
</evidence>
<feature type="domain" description="Citrate transporter-like" evidence="9">
    <location>
        <begin position="26"/>
        <end position="354"/>
    </location>
</feature>
<feature type="transmembrane region" description="Helical" evidence="8">
    <location>
        <begin position="6"/>
        <end position="24"/>
    </location>
</feature>
<comment type="subcellular location">
    <subcellularLocation>
        <location evidence="1">Cell membrane</location>
        <topology evidence="1">Multi-pass membrane protein</topology>
    </subcellularLocation>
</comment>
<sequence>MIPTEIAHVVLPLIVAVSIALMLIRPRGIPEVWWISGGALLLVALRLVPLKLAGQAVARGSDVYLFLIGMMLLSELAREQGVFDWVASVAVRGARGSCSRLFLLVYGVGTLVTIFMSNDATAVVLTPAILTAVRKAKVSPLPYLFVCAFIANAASFVLPISNPANLVVFHTDMPPLGTWLTDFGIPSLFSIVVTFFVMRFLFREDLGKSIDCEVEDTRLSGNGKLVLGGLALMIAVLLTASALKKDLGLPTCLAALVITAIVSIKARSNPTKLAGEISWATLLLVAGLFVMVDAVESQGALNLTQQWLAWASHLGQSAGALVVGFVVGVANNIVNNLPLGLIAGGTLQAAHSKGLIANAVLIGVDLGPNLSVTGSLATILWLLALRKDSDGDAGGEKLDVSFWKFLKVGAVAMPVALIAALGGAILMNILAGQH</sequence>
<feature type="transmembrane region" description="Helical" evidence="8">
    <location>
        <begin position="247"/>
        <end position="265"/>
    </location>
</feature>
<dbReference type="KEGG" id="abas:ACPOL_2596"/>
<dbReference type="PANTHER" id="PTHR43302:SF5">
    <property type="entry name" value="TRANSPORTER ARSB-RELATED"/>
    <property type="match status" value="1"/>
</dbReference>
<dbReference type="AlphaFoldDB" id="A0A2Z5FYM5"/>
<dbReference type="PRINTS" id="PR00758">
    <property type="entry name" value="ARSENICPUMP"/>
</dbReference>
<evidence type="ECO:0000256" key="7">
    <source>
        <dbReference type="ARBA" id="ARBA00023136"/>
    </source>
</evidence>
<protein>
    <submittedName>
        <fullName evidence="10">Arsenic efflux pump protein</fullName>
    </submittedName>
</protein>
<dbReference type="OrthoDB" id="9774335at2"/>
<dbReference type="InterPro" id="IPR004680">
    <property type="entry name" value="Cit_transptr-like_dom"/>
</dbReference>
<feature type="transmembrane region" description="Helical" evidence="8">
    <location>
        <begin position="31"/>
        <end position="48"/>
    </location>
</feature>
<keyword evidence="7 8" id="KW-0472">Membrane</keyword>
<dbReference type="Proteomes" id="UP000253606">
    <property type="component" value="Chromosome"/>
</dbReference>
<dbReference type="PANTHER" id="PTHR43302">
    <property type="entry name" value="TRANSPORTER ARSB-RELATED"/>
    <property type="match status" value="1"/>
</dbReference>
<dbReference type="GO" id="GO:0005886">
    <property type="term" value="C:plasma membrane"/>
    <property type="evidence" value="ECO:0007669"/>
    <property type="project" value="UniProtKB-SubCell"/>
</dbReference>
<feature type="transmembrane region" description="Helical" evidence="8">
    <location>
        <begin position="307"/>
        <end position="334"/>
    </location>
</feature>
<keyword evidence="3" id="KW-0813">Transport</keyword>
<reference evidence="10 11" key="1">
    <citation type="journal article" date="2018" name="Front. Microbiol.">
        <title>Hydrolytic Capabilities as a Key to Environmental Success: Chitinolytic and Cellulolytic Acidobacteria From Acidic Sub-arctic Soils and Boreal Peatlands.</title>
        <authorList>
            <person name="Belova S.E."/>
            <person name="Ravin N.V."/>
            <person name="Pankratov T.A."/>
            <person name="Rakitin A.L."/>
            <person name="Ivanova A.A."/>
            <person name="Beletsky A.V."/>
            <person name="Mardanov A.V."/>
            <person name="Sinninghe Damste J.S."/>
            <person name="Dedysh S.N."/>
        </authorList>
    </citation>
    <scope>NUCLEOTIDE SEQUENCE [LARGE SCALE GENOMIC DNA]</scope>
    <source>
        <strain evidence="10 11">SBC82</strain>
    </source>
</reference>
<feature type="transmembrane region" description="Helical" evidence="8">
    <location>
        <begin position="223"/>
        <end position="241"/>
    </location>
</feature>
<feature type="transmembrane region" description="Helical" evidence="8">
    <location>
        <begin position="180"/>
        <end position="202"/>
    </location>
</feature>
<evidence type="ECO:0000259" key="9">
    <source>
        <dbReference type="Pfam" id="PF03600"/>
    </source>
</evidence>
<gene>
    <name evidence="10" type="ORF">ACPOL_2596</name>
</gene>
<evidence type="ECO:0000256" key="8">
    <source>
        <dbReference type="SAM" id="Phobius"/>
    </source>
</evidence>
<feature type="transmembrane region" description="Helical" evidence="8">
    <location>
        <begin position="355"/>
        <end position="385"/>
    </location>
</feature>
<accession>A0A2Z5FYM5</accession>